<dbReference type="RefSeq" id="WP_020449183.1">
    <property type="nucleotide sequence ID" value="NC_021353.1"/>
</dbReference>
<reference evidence="1 2" key="1">
    <citation type="journal article" date="2013" name="Genome Announc.">
        <title>Genome sequence of 'Candidatus Methanomassiliicoccus intestinalis' Issoire-Mx1, a third thermoplasmatales-related methanogenic archaeon from human feces.</title>
        <authorList>
            <person name="Borrel G."/>
            <person name="Harris H.M."/>
            <person name="Parisot N."/>
            <person name="Gaci N."/>
            <person name="Tottey W."/>
            <person name="Mihajlovski A."/>
            <person name="Deane J."/>
            <person name="Gribaldo S."/>
            <person name="Bardot O."/>
            <person name="Peyretaillade E."/>
            <person name="Peyret P."/>
            <person name="O'Toole P.W."/>
            <person name="Brugere J.F."/>
        </authorList>
    </citation>
    <scope>NUCLEOTIDE SEQUENCE [LARGE SCALE GENOMIC DNA]</scope>
    <source>
        <strain evidence="1 2">Issoire-Mx1</strain>
    </source>
</reference>
<dbReference type="HOGENOM" id="CLU_843593_0_0_2"/>
<evidence type="ECO:0000313" key="2">
    <source>
        <dbReference type="Proteomes" id="UP000014070"/>
    </source>
</evidence>
<dbReference type="Proteomes" id="UP000014070">
    <property type="component" value="Chromosome"/>
</dbReference>
<organism evidence="1 2">
    <name type="scientific">Methanomassiliicoccus intestinalis (strain Issoire-Mx1)</name>
    <dbReference type="NCBI Taxonomy" id="1295009"/>
    <lineage>
        <taxon>Archaea</taxon>
        <taxon>Methanobacteriati</taxon>
        <taxon>Thermoplasmatota</taxon>
        <taxon>Thermoplasmata</taxon>
        <taxon>Methanomassiliicoccales</taxon>
        <taxon>Methanomassiliicoccaceae</taxon>
        <taxon>Methanomassiliicoccus</taxon>
    </lineage>
</organism>
<gene>
    <name evidence="1" type="ORF">MMINT_13320</name>
</gene>
<keyword evidence="2" id="KW-1185">Reference proteome</keyword>
<dbReference type="InParanoid" id="R9TB65"/>
<dbReference type="AlphaFoldDB" id="R9TB65"/>
<protein>
    <submittedName>
        <fullName evidence="1">Uncharacterized protein</fullName>
    </submittedName>
</protein>
<name>R9TB65_METII</name>
<accession>R9TB65</accession>
<sequence>MTETNLIASPKPLSRCVVTDPEIDNGKPFEYGPCVKHWGDARHGIDILSIENNERCADNWQTDTLSNLPKILPECIYFLQNCFGFDSQNELMNISELRSDLKRLRAYIRSVVEEMGEFDLLSLIIPDTLPCMENIPSVTMCVDDLDLNGGYFYFKHGLLYRFVSREKAPSPIYDGNLVRSKYACITLLACPEKLPDGYAKEYDLEFPDGVTSPYFNQFFIDRSKLHMGLEIFYWYYLQVFSTNLTNILPKNLYISALNPSFYPYGCIDDRKKRRNVVEKLLKYIKSIVDMQGEAWYIRQWLPDKIATAESVEIRTMKVSDLDISGEEFEFELCALYHFVK</sequence>
<dbReference type="GeneID" id="41323716"/>
<dbReference type="OrthoDB" id="54183at2157"/>
<dbReference type="KEGG" id="mer:MMINT_13320"/>
<evidence type="ECO:0000313" key="1">
    <source>
        <dbReference type="EMBL" id="AGN26658.1"/>
    </source>
</evidence>
<dbReference type="EMBL" id="CP005934">
    <property type="protein sequence ID" value="AGN26658.1"/>
    <property type="molecule type" value="Genomic_DNA"/>
</dbReference>
<proteinExistence type="predicted"/>